<dbReference type="Proteomes" id="UP000290942">
    <property type="component" value="Chromosome"/>
</dbReference>
<dbReference type="SUPFAM" id="SSF48013">
    <property type="entry name" value="NusB-like"/>
    <property type="match status" value="1"/>
</dbReference>
<dbReference type="EMBL" id="LR214970">
    <property type="protein sequence ID" value="VEU60692.1"/>
    <property type="molecule type" value="Genomic_DNA"/>
</dbReference>
<sequence>MKSRRKNRIEIVNVLYSCELLNQYNLKSIFELNDELTSEQFLQIEKIALNKEYLIRIISRFLDKKTWEQESPLIRAILLNATFELLMIDPKIAINEAIEVTKDFFGEENNLHKHVNKVIDNVYKFFVINEAIIRRYIK</sequence>
<keyword evidence="1" id="KW-0694">RNA-binding</keyword>
<evidence type="ECO:0000259" key="2">
    <source>
        <dbReference type="Pfam" id="PF01029"/>
    </source>
</evidence>
<name>A0A449A931_9BACT</name>
<dbReference type="InterPro" id="IPR035926">
    <property type="entry name" value="NusB-like_sf"/>
</dbReference>
<proteinExistence type="predicted"/>
<evidence type="ECO:0000313" key="4">
    <source>
        <dbReference type="Proteomes" id="UP000290942"/>
    </source>
</evidence>
<protein>
    <submittedName>
        <fullName evidence="3">Transcription termination factor</fullName>
    </submittedName>
</protein>
<feature type="domain" description="NusB/RsmB/TIM44" evidence="2">
    <location>
        <begin position="7"/>
        <end position="124"/>
    </location>
</feature>
<evidence type="ECO:0000313" key="3">
    <source>
        <dbReference type="EMBL" id="VEU60692.1"/>
    </source>
</evidence>
<dbReference type="GO" id="GO:0006355">
    <property type="term" value="P:regulation of DNA-templated transcription"/>
    <property type="evidence" value="ECO:0007669"/>
    <property type="project" value="InterPro"/>
</dbReference>
<evidence type="ECO:0000256" key="1">
    <source>
        <dbReference type="ARBA" id="ARBA00022884"/>
    </source>
</evidence>
<dbReference type="RefSeq" id="WP_129687618.1">
    <property type="nucleotide sequence ID" value="NZ_LR214970.1"/>
</dbReference>
<dbReference type="Pfam" id="PF01029">
    <property type="entry name" value="NusB"/>
    <property type="match status" value="1"/>
</dbReference>
<dbReference type="GO" id="GO:0003723">
    <property type="term" value="F:RNA binding"/>
    <property type="evidence" value="ECO:0007669"/>
    <property type="project" value="UniProtKB-KW"/>
</dbReference>
<gene>
    <name evidence="3" type="primary">nusB</name>
    <name evidence="3" type="ORF">NCTC10122_00292</name>
</gene>
<dbReference type="InterPro" id="IPR006027">
    <property type="entry name" value="NusB_RsmB_TIM44"/>
</dbReference>
<dbReference type="Gene3D" id="1.10.940.10">
    <property type="entry name" value="NusB-like"/>
    <property type="match status" value="1"/>
</dbReference>
<dbReference type="AlphaFoldDB" id="A0A449A931"/>
<reference evidence="3 4" key="1">
    <citation type="submission" date="2019-01" db="EMBL/GenBank/DDBJ databases">
        <authorList>
            <consortium name="Pathogen Informatics"/>
        </authorList>
    </citation>
    <scope>NUCLEOTIDE SEQUENCE [LARGE SCALE GENOMIC DNA]</scope>
    <source>
        <strain evidence="3 4">NCTC10122</strain>
    </source>
</reference>
<accession>A0A449A931</accession>
<organism evidence="3 4">
    <name type="scientific">Mycoplasmopsis bovigenitalium</name>
    <dbReference type="NCBI Taxonomy" id="2112"/>
    <lineage>
        <taxon>Bacteria</taxon>
        <taxon>Bacillati</taxon>
        <taxon>Mycoplasmatota</taxon>
        <taxon>Mycoplasmoidales</taxon>
        <taxon>Metamycoplasmataceae</taxon>
        <taxon>Mycoplasmopsis</taxon>
    </lineage>
</organism>